<dbReference type="SUPFAM" id="SSF53098">
    <property type="entry name" value="Ribonuclease H-like"/>
    <property type="match status" value="1"/>
</dbReference>
<feature type="domain" description="HAT C-terminal dimerisation" evidence="1">
    <location>
        <begin position="42"/>
        <end position="106"/>
    </location>
</feature>
<proteinExistence type="predicted"/>
<name>A0A1I8B4A1_MELHA</name>
<dbReference type="InterPro" id="IPR012337">
    <property type="entry name" value="RNaseH-like_sf"/>
</dbReference>
<dbReference type="InterPro" id="IPR008906">
    <property type="entry name" value="HATC_C_dom"/>
</dbReference>
<organism evidence="2 3">
    <name type="scientific">Meloidogyne hapla</name>
    <name type="common">Root-knot nematode worm</name>
    <dbReference type="NCBI Taxonomy" id="6305"/>
    <lineage>
        <taxon>Eukaryota</taxon>
        <taxon>Metazoa</taxon>
        <taxon>Ecdysozoa</taxon>
        <taxon>Nematoda</taxon>
        <taxon>Chromadorea</taxon>
        <taxon>Rhabditida</taxon>
        <taxon>Tylenchina</taxon>
        <taxon>Tylenchomorpha</taxon>
        <taxon>Tylenchoidea</taxon>
        <taxon>Meloidogynidae</taxon>
        <taxon>Meloidogyninae</taxon>
        <taxon>Meloidogyne</taxon>
    </lineage>
</organism>
<evidence type="ECO:0000313" key="3">
    <source>
        <dbReference type="WBParaSite" id="MhA1_Contig139.frz3.gene2"/>
    </source>
</evidence>
<accession>A0A1I8B4A1</accession>
<evidence type="ECO:0000313" key="2">
    <source>
        <dbReference type="Proteomes" id="UP000095281"/>
    </source>
</evidence>
<keyword evidence="2" id="KW-1185">Reference proteome</keyword>
<dbReference type="Pfam" id="PF05699">
    <property type="entry name" value="Dimer_Tnp_hAT"/>
    <property type="match status" value="1"/>
</dbReference>
<protein>
    <submittedName>
        <fullName evidence="3">Dimer_Tnp_hAT domain-containing protein</fullName>
    </submittedName>
</protein>
<evidence type="ECO:0000259" key="1">
    <source>
        <dbReference type="Pfam" id="PF05699"/>
    </source>
</evidence>
<dbReference type="WBParaSite" id="MhA1_Contig139.frz3.gene2">
    <property type="protein sequence ID" value="MhA1_Contig139.frz3.gene2"/>
    <property type="gene ID" value="MhA1_Contig139.frz3.gene2"/>
</dbReference>
<sequence>MQIISRNLTTTGRTTPSAEDKLTNEFEEYNALVSSLDLMVDDVLSFWVTYENKFSILSKVAKSVLAIPATTSHVERMFSQLTIHSSGHKSNTGDKRLRNRILISFNKNYTDIL</sequence>
<dbReference type="AlphaFoldDB" id="A0A1I8B4A1"/>
<dbReference type="GO" id="GO:0046983">
    <property type="term" value="F:protein dimerization activity"/>
    <property type="evidence" value="ECO:0007669"/>
    <property type="project" value="InterPro"/>
</dbReference>
<dbReference type="Proteomes" id="UP000095281">
    <property type="component" value="Unplaced"/>
</dbReference>
<reference evidence="3" key="1">
    <citation type="submission" date="2016-11" db="UniProtKB">
        <authorList>
            <consortium name="WormBaseParasite"/>
        </authorList>
    </citation>
    <scope>IDENTIFICATION</scope>
</reference>